<evidence type="ECO:0000256" key="2">
    <source>
        <dbReference type="SAM" id="MobiDB-lite"/>
    </source>
</evidence>
<feature type="coiled-coil region" evidence="1">
    <location>
        <begin position="627"/>
        <end position="654"/>
    </location>
</feature>
<name>A0A5J5EQ84_9PEZI</name>
<dbReference type="OrthoDB" id="439943at2759"/>
<evidence type="ECO:0000313" key="4">
    <source>
        <dbReference type="EMBL" id="KAA8900170.1"/>
    </source>
</evidence>
<keyword evidence="5" id="KW-1185">Reference proteome</keyword>
<protein>
    <submittedName>
        <fullName evidence="4">Uncharacterized protein</fullName>
    </submittedName>
</protein>
<evidence type="ECO:0000256" key="3">
    <source>
        <dbReference type="SAM" id="Phobius"/>
    </source>
</evidence>
<reference evidence="4 5" key="1">
    <citation type="submission" date="2019-09" db="EMBL/GenBank/DDBJ databases">
        <title>Draft genome of the ectomycorrhizal ascomycete Sphaerosporella brunnea.</title>
        <authorList>
            <consortium name="DOE Joint Genome Institute"/>
            <person name="Benucci G.M."/>
            <person name="Marozzi G."/>
            <person name="Antonielli L."/>
            <person name="Sanchez S."/>
            <person name="Marco P."/>
            <person name="Wang X."/>
            <person name="Falini L.B."/>
            <person name="Barry K."/>
            <person name="Haridas S."/>
            <person name="Lipzen A."/>
            <person name="Labutti K."/>
            <person name="Grigoriev I.V."/>
            <person name="Murat C."/>
            <person name="Martin F."/>
            <person name="Albertini E."/>
            <person name="Donnini D."/>
            <person name="Bonito G."/>
        </authorList>
    </citation>
    <scope>NUCLEOTIDE SEQUENCE [LARGE SCALE GENOMIC DNA]</scope>
    <source>
        <strain evidence="4 5">Sb_GMNB300</strain>
    </source>
</reference>
<keyword evidence="3" id="KW-0472">Membrane</keyword>
<feature type="region of interest" description="Disordered" evidence="2">
    <location>
        <begin position="1"/>
        <end position="99"/>
    </location>
</feature>
<sequence length="734" mass="80758">MPSYSEDSDGMGDSGYEILTDSTIMTDEEDDGASSVASLEDDDNLDTGSSMADSTESLASRQATAEHHDPDPIPSFGGLDEDHLDGSGMTLRDRDSGPEEISFVESDEETGDYIPVIHKLNDFTNAEAADLCQQLRLNLASPQPALYSTVRQTMSRELLETDEPFRVLYVGSTTAKDEIQHKLAAALAAAISESAVSSSSWDGVKSPRFNIVPISSFGSRSTSPEVELIDSTGLDMTFDVCTAAKAAKNDGHSDTLSLWLNGNQNITSVWTDKGAQLESAGWKLPHLAVIYCSDDDNAQRRMTRVYARQFMGRHAVPTLVVSQNPHYHSTSEVLFSLDPRTVHVCIESEEQEGRPAIHKMLPIDLSTFLKLNPRQLNRNIGCITGLASASRIDISSASLRKSRIESSTALLRDVEKEPRGVKASGLNWIREKKRSELWKLILVGWLFACGLAGATFGIAYMKFANTSGSAMPIAQTTTPEITMQSTASMASSTIPSQPAQISAISVSSMGPSVEFKGQLLDSKLMTLNSSDQFQAHIIGNNNVIIRPPQKYLSLRKPPVMFARVTRGDTVVDSELSKLFDGVYTLNLNKEDAWGVLNVSIWTKNRPIVKEDLEVDFGAPWMKISRWVKLVEERRNKLQTLIDQATNDAKEIASDLSHTAGHQAVEIGTAVSNKAKEFLDNVATGITQFYKDTAVLSMKLIPGKDGKYVRKAQSQAKKIWERKKEELRRRKQRKA</sequence>
<dbReference type="AlphaFoldDB" id="A0A5J5EQ84"/>
<dbReference type="EMBL" id="VXIS01000158">
    <property type="protein sequence ID" value="KAA8900170.1"/>
    <property type="molecule type" value="Genomic_DNA"/>
</dbReference>
<feature type="compositionally biased region" description="Polar residues" evidence="2">
    <location>
        <begin position="46"/>
        <end position="63"/>
    </location>
</feature>
<keyword evidence="3" id="KW-1133">Transmembrane helix</keyword>
<dbReference type="InParanoid" id="A0A5J5EQ84"/>
<feature type="compositionally biased region" description="Acidic residues" evidence="2">
    <location>
        <begin position="1"/>
        <end position="10"/>
    </location>
</feature>
<accession>A0A5J5EQ84</accession>
<comment type="caution">
    <text evidence="4">The sequence shown here is derived from an EMBL/GenBank/DDBJ whole genome shotgun (WGS) entry which is preliminary data.</text>
</comment>
<evidence type="ECO:0000256" key="1">
    <source>
        <dbReference type="SAM" id="Coils"/>
    </source>
</evidence>
<dbReference type="Proteomes" id="UP000326924">
    <property type="component" value="Unassembled WGS sequence"/>
</dbReference>
<evidence type="ECO:0000313" key="5">
    <source>
        <dbReference type="Proteomes" id="UP000326924"/>
    </source>
</evidence>
<keyword evidence="3" id="KW-0812">Transmembrane</keyword>
<organism evidence="4 5">
    <name type="scientific">Sphaerosporella brunnea</name>
    <dbReference type="NCBI Taxonomy" id="1250544"/>
    <lineage>
        <taxon>Eukaryota</taxon>
        <taxon>Fungi</taxon>
        <taxon>Dikarya</taxon>
        <taxon>Ascomycota</taxon>
        <taxon>Pezizomycotina</taxon>
        <taxon>Pezizomycetes</taxon>
        <taxon>Pezizales</taxon>
        <taxon>Pyronemataceae</taxon>
        <taxon>Sphaerosporella</taxon>
    </lineage>
</organism>
<gene>
    <name evidence="4" type="ORF">FN846DRAFT_150413</name>
</gene>
<proteinExistence type="predicted"/>
<feature type="transmembrane region" description="Helical" evidence="3">
    <location>
        <begin position="440"/>
        <end position="461"/>
    </location>
</feature>
<feature type="compositionally biased region" description="Basic and acidic residues" evidence="2">
    <location>
        <begin position="80"/>
        <end position="97"/>
    </location>
</feature>
<keyword evidence="1" id="KW-0175">Coiled coil</keyword>